<dbReference type="Gene3D" id="1.10.287.70">
    <property type="match status" value="1"/>
</dbReference>
<dbReference type="OrthoDB" id="426293at2759"/>
<organism evidence="14">
    <name type="scientific">Guillardia theta (strain CCMP2712)</name>
    <name type="common">Cryptophyte</name>
    <dbReference type="NCBI Taxonomy" id="905079"/>
    <lineage>
        <taxon>Eukaryota</taxon>
        <taxon>Cryptophyceae</taxon>
        <taxon>Pyrenomonadales</taxon>
        <taxon>Geminigeraceae</taxon>
        <taxon>Guillardia</taxon>
    </lineage>
</organism>
<reference evidence="16" key="2">
    <citation type="submission" date="2012-11" db="EMBL/GenBank/DDBJ databases">
        <authorList>
            <person name="Kuo A."/>
            <person name="Curtis B.A."/>
            <person name="Tanifuji G."/>
            <person name="Burki F."/>
            <person name="Gruber A."/>
            <person name="Irimia M."/>
            <person name="Maruyama S."/>
            <person name="Arias M.C."/>
            <person name="Ball S.G."/>
            <person name="Gile G.H."/>
            <person name="Hirakawa Y."/>
            <person name="Hopkins J.F."/>
            <person name="Rensing S.A."/>
            <person name="Schmutz J."/>
            <person name="Symeonidi A."/>
            <person name="Elias M."/>
            <person name="Eveleigh R.J."/>
            <person name="Herman E.K."/>
            <person name="Klute M.J."/>
            <person name="Nakayama T."/>
            <person name="Obornik M."/>
            <person name="Reyes-Prieto A."/>
            <person name="Armbrust E.V."/>
            <person name="Aves S.J."/>
            <person name="Beiko R.G."/>
            <person name="Coutinho P."/>
            <person name="Dacks J.B."/>
            <person name="Durnford D.G."/>
            <person name="Fast N.M."/>
            <person name="Green B.R."/>
            <person name="Grisdale C."/>
            <person name="Hempe F."/>
            <person name="Henrissat B."/>
            <person name="Hoppner M.P."/>
            <person name="Ishida K.-I."/>
            <person name="Kim E."/>
            <person name="Koreny L."/>
            <person name="Kroth P.G."/>
            <person name="Liu Y."/>
            <person name="Malik S.-B."/>
            <person name="Maier U.G."/>
            <person name="McRose D."/>
            <person name="Mock T."/>
            <person name="Neilson J.A."/>
            <person name="Onodera N.T."/>
            <person name="Poole A.M."/>
            <person name="Pritham E.J."/>
            <person name="Richards T.A."/>
            <person name="Rocap G."/>
            <person name="Roy S.W."/>
            <person name="Sarai C."/>
            <person name="Schaack S."/>
            <person name="Shirato S."/>
            <person name="Slamovits C.H."/>
            <person name="Spencer D.F."/>
            <person name="Suzuki S."/>
            <person name="Worden A.Z."/>
            <person name="Zauner S."/>
            <person name="Barry K."/>
            <person name="Bell C."/>
            <person name="Bharti A.K."/>
            <person name="Crow J.A."/>
            <person name="Grimwood J."/>
            <person name="Kramer R."/>
            <person name="Lindquist E."/>
            <person name="Lucas S."/>
            <person name="Salamov A."/>
            <person name="McFadden G.I."/>
            <person name="Lane C.E."/>
            <person name="Keeling P.J."/>
            <person name="Gray M.W."/>
            <person name="Grigoriev I.V."/>
            <person name="Archibald J.M."/>
        </authorList>
    </citation>
    <scope>NUCLEOTIDE SEQUENCE</scope>
    <source>
        <strain evidence="16">CCMP2712</strain>
    </source>
</reference>
<feature type="transmembrane region" description="Helical" evidence="12">
    <location>
        <begin position="296"/>
        <end position="318"/>
    </location>
</feature>
<dbReference type="EnsemblProtists" id="EKX40720">
    <property type="protein sequence ID" value="EKX40720"/>
    <property type="gene ID" value="GUITHDRAFT_113250"/>
</dbReference>
<dbReference type="CDD" id="cd00038">
    <property type="entry name" value="CAP_ED"/>
    <property type="match status" value="1"/>
</dbReference>
<keyword evidence="10 12" id="KW-0472">Membrane</keyword>
<evidence type="ECO:0000313" key="15">
    <source>
        <dbReference type="EnsemblProtists" id="EKX40720"/>
    </source>
</evidence>
<gene>
    <name evidence="14" type="ORF">GUITHDRAFT_113250</name>
</gene>
<evidence type="ECO:0000256" key="5">
    <source>
        <dbReference type="ARBA" id="ARBA00022826"/>
    </source>
</evidence>
<dbReference type="Gene3D" id="1.10.287.630">
    <property type="entry name" value="Helix hairpin bin"/>
    <property type="match status" value="1"/>
</dbReference>
<evidence type="ECO:0000256" key="10">
    <source>
        <dbReference type="ARBA" id="ARBA00023136"/>
    </source>
</evidence>
<dbReference type="PRINTS" id="PR01463">
    <property type="entry name" value="EAGCHANLFMLY"/>
</dbReference>
<dbReference type="InterPro" id="IPR005821">
    <property type="entry name" value="Ion_trans_dom"/>
</dbReference>
<dbReference type="PANTHER" id="PTHR10217">
    <property type="entry name" value="VOLTAGE AND LIGAND GATED POTASSIUM CHANNEL"/>
    <property type="match status" value="1"/>
</dbReference>
<reference evidence="14 16" key="1">
    <citation type="journal article" date="2012" name="Nature">
        <title>Algal genomes reveal evolutionary mosaicism and the fate of nucleomorphs.</title>
        <authorList>
            <consortium name="DOE Joint Genome Institute"/>
            <person name="Curtis B.A."/>
            <person name="Tanifuji G."/>
            <person name="Burki F."/>
            <person name="Gruber A."/>
            <person name="Irimia M."/>
            <person name="Maruyama S."/>
            <person name="Arias M.C."/>
            <person name="Ball S.G."/>
            <person name="Gile G.H."/>
            <person name="Hirakawa Y."/>
            <person name="Hopkins J.F."/>
            <person name="Kuo A."/>
            <person name="Rensing S.A."/>
            <person name="Schmutz J."/>
            <person name="Symeonidi A."/>
            <person name="Elias M."/>
            <person name="Eveleigh R.J."/>
            <person name="Herman E.K."/>
            <person name="Klute M.J."/>
            <person name="Nakayama T."/>
            <person name="Obornik M."/>
            <person name="Reyes-Prieto A."/>
            <person name="Armbrust E.V."/>
            <person name="Aves S.J."/>
            <person name="Beiko R.G."/>
            <person name="Coutinho P."/>
            <person name="Dacks J.B."/>
            <person name="Durnford D.G."/>
            <person name="Fast N.M."/>
            <person name="Green B.R."/>
            <person name="Grisdale C.J."/>
            <person name="Hempel F."/>
            <person name="Henrissat B."/>
            <person name="Hoppner M.P."/>
            <person name="Ishida K."/>
            <person name="Kim E."/>
            <person name="Koreny L."/>
            <person name="Kroth P.G."/>
            <person name="Liu Y."/>
            <person name="Malik S.B."/>
            <person name="Maier U.G."/>
            <person name="McRose D."/>
            <person name="Mock T."/>
            <person name="Neilson J.A."/>
            <person name="Onodera N.T."/>
            <person name="Poole A.M."/>
            <person name="Pritham E.J."/>
            <person name="Richards T.A."/>
            <person name="Rocap G."/>
            <person name="Roy S.W."/>
            <person name="Sarai C."/>
            <person name="Schaack S."/>
            <person name="Shirato S."/>
            <person name="Slamovits C.H."/>
            <person name="Spencer D.F."/>
            <person name="Suzuki S."/>
            <person name="Worden A.Z."/>
            <person name="Zauner S."/>
            <person name="Barry K."/>
            <person name="Bell C."/>
            <person name="Bharti A.K."/>
            <person name="Crow J.A."/>
            <person name="Grimwood J."/>
            <person name="Kramer R."/>
            <person name="Lindquist E."/>
            <person name="Lucas S."/>
            <person name="Salamov A."/>
            <person name="McFadden G.I."/>
            <person name="Lane C.E."/>
            <person name="Keeling P.J."/>
            <person name="Gray M.W."/>
            <person name="Grigoriev I.V."/>
            <person name="Archibald J.M."/>
        </authorList>
    </citation>
    <scope>NUCLEOTIDE SEQUENCE</scope>
    <source>
        <strain evidence="14 16">CCMP2712</strain>
    </source>
</reference>
<dbReference type="InterPro" id="IPR050818">
    <property type="entry name" value="KCNH_animal-type"/>
</dbReference>
<evidence type="ECO:0000256" key="11">
    <source>
        <dbReference type="ARBA" id="ARBA00023303"/>
    </source>
</evidence>
<keyword evidence="16" id="KW-1185">Reference proteome</keyword>
<dbReference type="Gene3D" id="2.60.120.10">
    <property type="entry name" value="Jelly Rolls"/>
    <property type="match status" value="1"/>
</dbReference>
<dbReference type="InterPro" id="IPR003938">
    <property type="entry name" value="K_chnl_volt-dep_EAG/ELK/ERG"/>
</dbReference>
<dbReference type="SUPFAM" id="SSF51206">
    <property type="entry name" value="cAMP-binding domain-like"/>
    <property type="match status" value="1"/>
</dbReference>
<evidence type="ECO:0000256" key="9">
    <source>
        <dbReference type="ARBA" id="ARBA00023065"/>
    </source>
</evidence>
<protein>
    <recommendedName>
        <fullName evidence="13">Cyclic nucleotide-binding domain-containing protein</fullName>
    </recommendedName>
</protein>
<feature type="transmembrane region" description="Helical" evidence="12">
    <location>
        <begin position="42"/>
        <end position="61"/>
    </location>
</feature>
<feature type="transmembrane region" description="Helical" evidence="12">
    <location>
        <begin position="195"/>
        <end position="214"/>
    </location>
</feature>
<accession>L1IY15</accession>
<dbReference type="PANTHER" id="PTHR10217:SF435">
    <property type="entry name" value="POTASSIUM VOLTAGE-GATED CHANNEL PROTEIN EAG"/>
    <property type="match status" value="1"/>
</dbReference>
<keyword evidence="3" id="KW-0633">Potassium transport</keyword>
<keyword evidence="5" id="KW-0631">Potassium channel</keyword>
<reference evidence="15" key="3">
    <citation type="submission" date="2015-06" db="UniProtKB">
        <authorList>
            <consortium name="EnsemblProtists"/>
        </authorList>
    </citation>
    <scope>IDENTIFICATION</scope>
</reference>
<dbReference type="GeneID" id="17297369"/>
<keyword evidence="9" id="KW-0406">Ion transport</keyword>
<dbReference type="GO" id="GO:0042391">
    <property type="term" value="P:regulation of membrane potential"/>
    <property type="evidence" value="ECO:0007669"/>
    <property type="project" value="TreeGrafter"/>
</dbReference>
<comment type="subcellular location">
    <subcellularLocation>
        <location evidence="1">Membrane</location>
        <topology evidence="1">Multi-pass membrane protein</topology>
    </subcellularLocation>
</comment>
<keyword evidence="2" id="KW-0813">Transport</keyword>
<dbReference type="Proteomes" id="UP000011087">
    <property type="component" value="Unassembled WGS sequence"/>
</dbReference>
<dbReference type="RefSeq" id="XP_005827700.1">
    <property type="nucleotide sequence ID" value="XM_005827643.1"/>
</dbReference>
<dbReference type="PROSITE" id="PS50042">
    <property type="entry name" value="CNMP_BINDING_3"/>
    <property type="match status" value="1"/>
</dbReference>
<dbReference type="PaxDb" id="55529-EKX40720"/>
<dbReference type="OMA" id="CHEKDGG"/>
<name>L1IY15_GUITC</name>
<keyword evidence="4 12" id="KW-0812">Transmembrane</keyword>
<dbReference type="GO" id="GO:0005249">
    <property type="term" value="F:voltage-gated potassium channel activity"/>
    <property type="evidence" value="ECO:0007669"/>
    <property type="project" value="InterPro"/>
</dbReference>
<dbReference type="InterPro" id="IPR000595">
    <property type="entry name" value="cNMP-bd_dom"/>
</dbReference>
<dbReference type="KEGG" id="gtt:GUITHDRAFT_113250"/>
<dbReference type="eggNOG" id="KOG0498">
    <property type="taxonomic scope" value="Eukaryota"/>
</dbReference>
<dbReference type="GO" id="GO:0034702">
    <property type="term" value="C:monoatomic ion channel complex"/>
    <property type="evidence" value="ECO:0007669"/>
    <property type="project" value="UniProtKB-KW"/>
</dbReference>
<dbReference type="Pfam" id="PF00520">
    <property type="entry name" value="Ion_trans"/>
    <property type="match status" value="1"/>
</dbReference>
<dbReference type="AlphaFoldDB" id="L1IY15"/>
<evidence type="ECO:0000256" key="3">
    <source>
        <dbReference type="ARBA" id="ARBA00022538"/>
    </source>
</evidence>
<evidence type="ECO:0000313" key="16">
    <source>
        <dbReference type="Proteomes" id="UP000011087"/>
    </source>
</evidence>
<evidence type="ECO:0000259" key="13">
    <source>
        <dbReference type="PROSITE" id="PS50042"/>
    </source>
</evidence>
<evidence type="ECO:0000256" key="6">
    <source>
        <dbReference type="ARBA" id="ARBA00022882"/>
    </source>
</evidence>
<evidence type="ECO:0000256" key="2">
    <source>
        <dbReference type="ARBA" id="ARBA00022448"/>
    </source>
</evidence>
<dbReference type="InterPro" id="IPR018490">
    <property type="entry name" value="cNMP-bd_dom_sf"/>
</dbReference>
<evidence type="ECO:0000313" key="14">
    <source>
        <dbReference type="EMBL" id="EKX40720.1"/>
    </source>
</evidence>
<dbReference type="SUPFAM" id="SSF81324">
    <property type="entry name" value="Voltage-gated potassium channels"/>
    <property type="match status" value="1"/>
</dbReference>
<keyword evidence="7" id="KW-0630">Potassium</keyword>
<evidence type="ECO:0000256" key="8">
    <source>
        <dbReference type="ARBA" id="ARBA00022989"/>
    </source>
</evidence>
<feature type="domain" description="Cyclic nucleotide-binding" evidence="13">
    <location>
        <begin position="405"/>
        <end position="495"/>
    </location>
</feature>
<evidence type="ECO:0000256" key="7">
    <source>
        <dbReference type="ARBA" id="ARBA00022958"/>
    </source>
</evidence>
<keyword evidence="11" id="KW-0407">Ion channel</keyword>
<feature type="transmembrane region" description="Helical" evidence="12">
    <location>
        <begin position="73"/>
        <end position="93"/>
    </location>
</feature>
<dbReference type="EMBL" id="JH993029">
    <property type="protein sequence ID" value="EKX40720.1"/>
    <property type="molecule type" value="Genomic_DNA"/>
</dbReference>
<keyword evidence="8 12" id="KW-1133">Transmembrane helix</keyword>
<evidence type="ECO:0000256" key="12">
    <source>
        <dbReference type="SAM" id="Phobius"/>
    </source>
</evidence>
<dbReference type="GO" id="GO:0005886">
    <property type="term" value="C:plasma membrane"/>
    <property type="evidence" value="ECO:0007669"/>
    <property type="project" value="TreeGrafter"/>
</dbReference>
<evidence type="ECO:0000256" key="4">
    <source>
        <dbReference type="ARBA" id="ARBA00022692"/>
    </source>
</evidence>
<keyword evidence="6" id="KW-0851">Voltage-gated channel</keyword>
<sequence>MKLLSFEAPQQQFSSRRGLQVGEEVSRCCARCYLSVLGTPRLCVDIFSLLAVLFCTFTVPYEMAYNPDKDPVIIGMEMTVEIFFIIEIFLNFMTTFVHEGDEIFDKGAIALNYIRGWFIVDVVSSIPTETISQITIMTMSSSTQSSGSLSALYQLKVIRIIRLAKLLRLAKLGKIIDKLELAYPASTPLFGLGRLLFILAVVAHINACLFYWIGSLNPGNSWVSKYIFGCCDTSITLLTAEGYGESGTECYHPSALPSVEVLYVQSIYWSFVTLSTVGYGDITPCNEMEMMYTSAAMVLGSALFAYIVGSISTVAMSANNQDLKMKERVQVMQEYLTERKFPADISDRVRKHCMNKWKRTIFDEQFLLNEIPSKLRFSLLQYVHSDLIENVNLLKAIHVECPGVLMSLLPRIKVTTFQPNEVILEYNDTSYNFYIIKMGEVSILYKEAAEDSCSLGMWDSFNEEEFLSQLKSDFMATATTFTELLILRQIDLQEVHEAHPYFESFISSHLEKEADKHSNARHSDCSLNDKDATVTQPEPTVDLELHEKEDSQHFSQLFTCMKALHHDVDELCNRSSLVPSVRRVSSVEIHQKEEKERKMRYARGSRASTRNILSVVSPITEPLV</sequence>
<proteinExistence type="predicted"/>
<dbReference type="InterPro" id="IPR014710">
    <property type="entry name" value="RmlC-like_jellyroll"/>
</dbReference>
<evidence type="ECO:0000256" key="1">
    <source>
        <dbReference type="ARBA" id="ARBA00004141"/>
    </source>
</evidence>
<dbReference type="HOGENOM" id="CLU_005746_13_1_1"/>